<evidence type="ECO:0000259" key="7">
    <source>
        <dbReference type="Pfam" id="PF02687"/>
    </source>
</evidence>
<feature type="transmembrane region" description="Helical" evidence="6">
    <location>
        <begin position="378"/>
        <end position="402"/>
    </location>
</feature>
<accession>A0ABW5NNS3</accession>
<keyword evidence="10" id="KW-1185">Reference proteome</keyword>
<keyword evidence="5 6" id="KW-0472">Membrane</keyword>
<feature type="transmembrane region" description="Helical" evidence="6">
    <location>
        <begin position="284"/>
        <end position="306"/>
    </location>
</feature>
<keyword evidence="4 6" id="KW-1133">Transmembrane helix</keyword>
<keyword evidence="2" id="KW-1003">Cell membrane</keyword>
<feature type="transmembrane region" description="Helical" evidence="6">
    <location>
        <begin position="423"/>
        <end position="447"/>
    </location>
</feature>
<dbReference type="Pfam" id="PF02687">
    <property type="entry name" value="FtsX"/>
    <property type="match status" value="2"/>
</dbReference>
<evidence type="ECO:0000313" key="10">
    <source>
        <dbReference type="Proteomes" id="UP001597393"/>
    </source>
</evidence>
<proteinExistence type="predicted"/>
<feature type="transmembrane region" description="Helical" evidence="6">
    <location>
        <begin position="331"/>
        <end position="358"/>
    </location>
</feature>
<feature type="transmembrane region" description="Helical" evidence="6">
    <location>
        <begin position="21"/>
        <end position="41"/>
    </location>
</feature>
<dbReference type="RefSeq" id="WP_380870443.1">
    <property type="nucleotide sequence ID" value="NZ_JBHUMA010000009.1"/>
</dbReference>
<keyword evidence="3 6" id="KW-0812">Transmembrane</keyword>
<dbReference type="Pfam" id="PF12704">
    <property type="entry name" value="MacB_PCD"/>
    <property type="match status" value="1"/>
</dbReference>
<evidence type="ECO:0000256" key="3">
    <source>
        <dbReference type="ARBA" id="ARBA00022692"/>
    </source>
</evidence>
<feature type="domain" description="ABC3 transporter permease C-terminal" evidence="7">
    <location>
        <begin position="672"/>
        <end position="775"/>
    </location>
</feature>
<comment type="caution">
    <text evidence="9">The sequence shown here is derived from an EMBL/GenBank/DDBJ whole genome shotgun (WGS) entry which is preliminary data.</text>
</comment>
<evidence type="ECO:0000259" key="8">
    <source>
        <dbReference type="Pfam" id="PF12704"/>
    </source>
</evidence>
<feature type="transmembrane region" description="Helical" evidence="6">
    <location>
        <begin position="713"/>
        <end position="735"/>
    </location>
</feature>
<feature type="domain" description="ABC3 transporter permease C-terminal" evidence="7">
    <location>
        <begin position="290"/>
        <end position="403"/>
    </location>
</feature>
<dbReference type="PANTHER" id="PTHR30572:SF18">
    <property type="entry name" value="ABC-TYPE MACROLIDE FAMILY EXPORT SYSTEM PERMEASE COMPONENT 2"/>
    <property type="match status" value="1"/>
</dbReference>
<evidence type="ECO:0000256" key="2">
    <source>
        <dbReference type="ARBA" id="ARBA00022475"/>
    </source>
</evidence>
<organism evidence="9 10">
    <name type="scientific">Sphingobacterium corticis</name>
    <dbReference type="NCBI Taxonomy" id="1812823"/>
    <lineage>
        <taxon>Bacteria</taxon>
        <taxon>Pseudomonadati</taxon>
        <taxon>Bacteroidota</taxon>
        <taxon>Sphingobacteriia</taxon>
        <taxon>Sphingobacteriales</taxon>
        <taxon>Sphingobacteriaceae</taxon>
        <taxon>Sphingobacterium</taxon>
    </lineage>
</organism>
<sequence length="792" mass="89418">MWKNYLNVTYRNLLRYKAFSLLNIVGLSVGLASSLLILLWVKHERSYDQFHDKSAKIYRLTSGLSQEFVAATTPPPLAEDLRNNIPAIKDFVRLTHRVNHLFENDGKRFEEKEGFYADSNFFQFFSFPILHGNIATAMNTPDAIILTEKMAIKYFGTSDVVGKTLQKDHKQAVKVSAVLADLPTNSHLQFDFLMPLSAIQEGAWNYPSQDWRNYIYYTYLQLDDNFESSPNAIHALSKDIIRQYQKHVDASMLKTIFNLQPLTDIHLHSQNYQVDLAVHGHHQYVITLSFVGLFILIVACINYMNLSTARSARRAREVGLRKVVGAQRRQLIFQFLGESFLITALSIILSLALVFLLLPSFGLLIGKRLSITLFDRSMLGYVLAIVLFTALFAGSYPAIYLSSFKPLLVLKGILTSQRSGHRIFRNSLVILQFVVSIFLLVGTIVIYKQLEFIRNRDNGFDKSNLLYVSMSGEIWSKQSAWKNALSENPLTSNYTITDALPSNLVSGTVDFQYEGKDPNSEMVVPMMDIDESFVDVFGMEMIAGRTFSKSYTDSTSYIVNERMVAVMGMTPEEAIGKPFAVWSKKGQIVGVVKDFNFKPISQSVGPLMLQYNQWGGMAVIRTKPKELQATINAITKINDQLNPNYPVNYGFFDEDLEKLYASEQRLSNLFSVFAGLGIFISCLGLYGLSAFMAEQRFKEIGIRKVLGSSIPQIIFLLIKTFISLMAIAILVAIPLSWYSSIHWLNGFAYRINMNWQIALFATSIAVFIALLTIAFESVKAAVASPVKSLRDD</sequence>
<feature type="domain" description="MacB-like periplasmic core" evidence="8">
    <location>
        <begin position="20"/>
        <end position="225"/>
    </location>
</feature>
<evidence type="ECO:0000256" key="6">
    <source>
        <dbReference type="SAM" id="Phobius"/>
    </source>
</evidence>
<feature type="transmembrane region" description="Helical" evidence="6">
    <location>
        <begin position="669"/>
        <end position="692"/>
    </location>
</feature>
<comment type="subcellular location">
    <subcellularLocation>
        <location evidence="1">Cell membrane</location>
        <topology evidence="1">Multi-pass membrane protein</topology>
    </subcellularLocation>
</comment>
<evidence type="ECO:0000256" key="4">
    <source>
        <dbReference type="ARBA" id="ARBA00022989"/>
    </source>
</evidence>
<dbReference type="InterPro" id="IPR025857">
    <property type="entry name" value="MacB_PCD"/>
</dbReference>
<dbReference type="Proteomes" id="UP001597393">
    <property type="component" value="Unassembled WGS sequence"/>
</dbReference>
<feature type="transmembrane region" description="Helical" evidence="6">
    <location>
        <begin position="755"/>
        <end position="775"/>
    </location>
</feature>
<evidence type="ECO:0000256" key="1">
    <source>
        <dbReference type="ARBA" id="ARBA00004651"/>
    </source>
</evidence>
<dbReference type="InterPro" id="IPR003838">
    <property type="entry name" value="ABC3_permease_C"/>
</dbReference>
<protein>
    <submittedName>
        <fullName evidence="9">ABC transporter permease</fullName>
    </submittedName>
</protein>
<reference evidence="10" key="1">
    <citation type="journal article" date="2019" name="Int. J. Syst. Evol. Microbiol.">
        <title>The Global Catalogue of Microorganisms (GCM) 10K type strain sequencing project: providing services to taxonomists for standard genome sequencing and annotation.</title>
        <authorList>
            <consortium name="The Broad Institute Genomics Platform"/>
            <consortium name="The Broad Institute Genome Sequencing Center for Infectious Disease"/>
            <person name="Wu L."/>
            <person name="Ma J."/>
        </authorList>
    </citation>
    <scope>NUCLEOTIDE SEQUENCE [LARGE SCALE GENOMIC DNA]</scope>
    <source>
        <strain evidence="10">KCTC 42248</strain>
    </source>
</reference>
<dbReference type="InterPro" id="IPR050250">
    <property type="entry name" value="Macrolide_Exporter_MacB"/>
</dbReference>
<evidence type="ECO:0000256" key="5">
    <source>
        <dbReference type="ARBA" id="ARBA00023136"/>
    </source>
</evidence>
<dbReference type="EMBL" id="JBHUMA010000009">
    <property type="protein sequence ID" value="MFD2600303.1"/>
    <property type="molecule type" value="Genomic_DNA"/>
</dbReference>
<name>A0ABW5NNS3_9SPHI</name>
<dbReference type="PANTHER" id="PTHR30572">
    <property type="entry name" value="MEMBRANE COMPONENT OF TRANSPORTER-RELATED"/>
    <property type="match status" value="1"/>
</dbReference>
<evidence type="ECO:0000313" key="9">
    <source>
        <dbReference type="EMBL" id="MFD2600303.1"/>
    </source>
</evidence>
<gene>
    <name evidence="9" type="ORF">ACFSQ3_15220</name>
</gene>